<dbReference type="InterPro" id="IPR032701">
    <property type="entry name" value="Prok-E2_B_dom"/>
</dbReference>
<dbReference type="PANTHER" id="PTHR43267">
    <property type="entry name" value="TRNA THREONYLCARBAMOYLADENOSINE DEHYDRATASE"/>
    <property type="match status" value="1"/>
</dbReference>
<evidence type="ECO:0000259" key="2">
    <source>
        <dbReference type="Pfam" id="PF14461"/>
    </source>
</evidence>
<dbReference type="RefSeq" id="WP_307354094.1">
    <property type="nucleotide sequence ID" value="NZ_JAUSVP010000003.1"/>
</dbReference>
<name>A0ABU0HXG2_9HYPH</name>
<dbReference type="InterPro" id="IPR000594">
    <property type="entry name" value="ThiF_NAD_FAD-bd"/>
</dbReference>
<proteinExistence type="predicted"/>
<dbReference type="CDD" id="cd01483">
    <property type="entry name" value="E1_enzyme_family"/>
    <property type="match status" value="1"/>
</dbReference>
<accession>A0ABU0HXG2</accession>
<dbReference type="Proteomes" id="UP001231124">
    <property type="component" value="Unassembled WGS sequence"/>
</dbReference>
<comment type="caution">
    <text evidence="3">The sequence shown here is derived from an EMBL/GenBank/DDBJ whole genome shotgun (WGS) entry which is preliminary data.</text>
</comment>
<sequence>MPEPASPRWRAAVDQVRSRLAEILGVEPTPLEPRALASYHHRFRIASGWRLPVDFGEREPRRIDVLIPAGFPSSRPQFGLVERPPFLTWPHIERDGSLCLLANLSEIDPDDPVGVVERLLGKSCALVENLLDGAIIERDFRDEFLTYWRYDRNAADGRLTSILRLERPSREIVVWQASNIRLLGETEAQGAEWLRNRYGPEALHRSRLERGLLIWLDSPPLPAEYPRTARDVLGLADRCGGDVPRLLAGLVSERQDNLVVALAAEGRFGPGIVSVAIPTPRDPRRSRGRSAAPLFDGFRSSRLPDGVLTRRYLGTTRVVRDEPKRADAAWIHGRGHDPRTERLMVSTVTVLGCGSVGAPVAVALAQSGVGRLNLVDPDELSWANVGRHPLGAASVRSNKAEALAAKLCVDYPHGRFEAFPISAQEMLAAHEDRLIENDLIVSCMGDWRGESRLNDWHCRRGRPMPIVYGWTEAHAAAGHAVAIVGEGGCLRCGLGRTGAPEFQAVVWPNDTGASLEEPACGAHYQPYGSIELGFVTSLVGQLALDGLLGKIRRSSHRIYAARISSFAELGGRWSAEWVREFPTRVDGGAVVERAWPSERAESCGTGACSV</sequence>
<evidence type="ECO:0000313" key="4">
    <source>
        <dbReference type="Proteomes" id="UP001231124"/>
    </source>
</evidence>
<feature type="domain" description="THIF-type NAD/FAD binding fold" evidence="1">
    <location>
        <begin position="339"/>
        <end position="497"/>
    </location>
</feature>
<dbReference type="EMBL" id="JAUSVP010000003">
    <property type="protein sequence ID" value="MDQ0447035.1"/>
    <property type="molecule type" value="Genomic_DNA"/>
</dbReference>
<dbReference type="Pfam" id="PF00899">
    <property type="entry name" value="ThiF"/>
    <property type="match status" value="1"/>
</dbReference>
<reference evidence="3 4" key="1">
    <citation type="submission" date="2023-07" db="EMBL/GenBank/DDBJ databases">
        <title>Genomic Encyclopedia of Type Strains, Phase IV (KMG-IV): sequencing the most valuable type-strain genomes for metagenomic binning, comparative biology and taxonomic classification.</title>
        <authorList>
            <person name="Goeker M."/>
        </authorList>
    </citation>
    <scope>NUCLEOTIDE SEQUENCE [LARGE SCALE GENOMIC DNA]</scope>
    <source>
        <strain evidence="3 4">DSM 19013</strain>
    </source>
</reference>
<feature type="domain" description="Prokaryotic E2 family B" evidence="2">
    <location>
        <begin position="59"/>
        <end position="152"/>
    </location>
</feature>
<dbReference type="Pfam" id="PF14461">
    <property type="entry name" value="Prok-E2_B"/>
    <property type="match status" value="1"/>
</dbReference>
<evidence type="ECO:0008006" key="5">
    <source>
        <dbReference type="Google" id="ProtNLM"/>
    </source>
</evidence>
<organism evidence="3 4">
    <name type="scientific">Methylobacterium aerolatum</name>
    <dbReference type="NCBI Taxonomy" id="418708"/>
    <lineage>
        <taxon>Bacteria</taxon>
        <taxon>Pseudomonadati</taxon>
        <taxon>Pseudomonadota</taxon>
        <taxon>Alphaproteobacteria</taxon>
        <taxon>Hyphomicrobiales</taxon>
        <taxon>Methylobacteriaceae</taxon>
        <taxon>Methylobacterium</taxon>
    </lineage>
</organism>
<dbReference type="PANTHER" id="PTHR43267:SF1">
    <property type="entry name" value="TRNA THREONYLCARBAMOYLADENOSINE DEHYDRATASE"/>
    <property type="match status" value="1"/>
</dbReference>
<protein>
    <recommendedName>
        <fullName evidence="5">Ubiquitin-activating enzyme</fullName>
    </recommendedName>
</protein>
<evidence type="ECO:0000259" key="1">
    <source>
        <dbReference type="Pfam" id="PF00899"/>
    </source>
</evidence>
<dbReference type="InterPro" id="IPR045886">
    <property type="entry name" value="ThiF/MoeB/HesA"/>
</dbReference>
<dbReference type="InterPro" id="IPR035985">
    <property type="entry name" value="Ubiquitin-activating_enz"/>
</dbReference>
<gene>
    <name evidence="3" type="ORF">QO012_001526</name>
</gene>
<dbReference type="SUPFAM" id="SSF69572">
    <property type="entry name" value="Activating enzymes of the ubiquitin-like proteins"/>
    <property type="match status" value="1"/>
</dbReference>
<evidence type="ECO:0000313" key="3">
    <source>
        <dbReference type="EMBL" id="MDQ0447035.1"/>
    </source>
</evidence>
<dbReference type="Gene3D" id="3.40.50.720">
    <property type="entry name" value="NAD(P)-binding Rossmann-like Domain"/>
    <property type="match status" value="1"/>
</dbReference>
<keyword evidence="4" id="KW-1185">Reference proteome</keyword>